<reference evidence="1" key="1">
    <citation type="submission" date="2021-01" db="EMBL/GenBank/DDBJ databases">
        <authorList>
            <person name="Corre E."/>
            <person name="Pelletier E."/>
            <person name="Niang G."/>
            <person name="Scheremetjew M."/>
            <person name="Finn R."/>
            <person name="Kale V."/>
            <person name="Holt S."/>
            <person name="Cochrane G."/>
            <person name="Meng A."/>
            <person name="Brown T."/>
            <person name="Cohen L."/>
        </authorList>
    </citation>
    <scope>NUCLEOTIDE SEQUENCE</scope>
    <source>
        <strain evidence="1">CCMP3105</strain>
    </source>
</reference>
<evidence type="ECO:0000313" key="1">
    <source>
        <dbReference type="EMBL" id="CAE4607305.1"/>
    </source>
</evidence>
<organism evidence="1">
    <name type="scientific">Alexandrium monilatum</name>
    <dbReference type="NCBI Taxonomy" id="311494"/>
    <lineage>
        <taxon>Eukaryota</taxon>
        <taxon>Sar</taxon>
        <taxon>Alveolata</taxon>
        <taxon>Dinophyceae</taxon>
        <taxon>Gonyaulacales</taxon>
        <taxon>Pyrocystaceae</taxon>
        <taxon>Alexandrium</taxon>
    </lineage>
</organism>
<gene>
    <name evidence="1" type="ORF">AMON00008_LOCUS32022</name>
</gene>
<sequence length="273" mass="29659">MLALAAGAERLPDAPSPTHSAAHSELPHDDLQANVLPFFLPTELHAVAATGVAWRSIVACFAASSAAARGWLCGPYCAELEAGAVEMCRLASNSSWFATTGYSLALLAATSPGEDLLQRALDKFDRMPPWVARPDRDLRAHPVAIEKGSDVSLSGVSGKEFTAEVERRMSRALSQHWGSAYISTDGEFDCATQEQVAELMRRLRALWALAKCCRGTRHAVVMEEVLVMFKNPSLRANERWTLYTLAMCSSTEPASSHKLALALLSYHEGRLMG</sequence>
<protein>
    <submittedName>
        <fullName evidence="1">Uncharacterized protein</fullName>
    </submittedName>
</protein>
<name>A0A7S4R918_9DINO</name>
<dbReference type="AlphaFoldDB" id="A0A7S4R918"/>
<dbReference type="EMBL" id="HBNR01046003">
    <property type="protein sequence ID" value="CAE4607305.1"/>
    <property type="molecule type" value="Transcribed_RNA"/>
</dbReference>
<accession>A0A7S4R918</accession>
<proteinExistence type="predicted"/>